<organism evidence="12 13">
    <name type="scientific">Trichomalopsis sarcophagae</name>
    <dbReference type="NCBI Taxonomy" id="543379"/>
    <lineage>
        <taxon>Eukaryota</taxon>
        <taxon>Metazoa</taxon>
        <taxon>Ecdysozoa</taxon>
        <taxon>Arthropoda</taxon>
        <taxon>Hexapoda</taxon>
        <taxon>Insecta</taxon>
        <taxon>Pterygota</taxon>
        <taxon>Neoptera</taxon>
        <taxon>Endopterygota</taxon>
        <taxon>Hymenoptera</taxon>
        <taxon>Apocrita</taxon>
        <taxon>Proctotrupomorpha</taxon>
        <taxon>Chalcidoidea</taxon>
        <taxon>Pteromalidae</taxon>
        <taxon>Pteromalinae</taxon>
        <taxon>Trichomalopsis</taxon>
    </lineage>
</organism>
<keyword evidence="13" id="KW-1185">Reference proteome</keyword>
<dbReference type="Pfam" id="PF00153">
    <property type="entry name" value="Mito_carr"/>
    <property type="match status" value="1"/>
</dbReference>
<keyword evidence="4 8" id="KW-0812">Transmembrane</keyword>
<sequence length="595" mass="70012">MVRMKNGRPETRTTYLLKPGQTLQNTKVSERSLALILPQSSFERFTDYAKENERVALLAEREAKRLAALKEATYNMSKSWEGTAKNIQKRRREELLSRKKNEEADRLKFMKELAAKNAEERAEIIRQAEELILYRKPQCRIINQALLTAECLRELEEQVKFQRSLKDVNKKLSEEQARWVMEDVAKFREEEKKKHQERLNKIRLNKENLEKQMEQNKQDLKRIEESIRKAETEDLQNMSKEIDEIKQNELQEKKDRIVEKQEKKKAESDKQREREELEKLEERNRKKGKARQELEQQLKSIEEEQEKRKKEEAEMRLWEMLQRYKRDEFNKEWNRQHEEEEKKRRLEYGRMLKKQMAQRDAARRREKLEADDSVEVKEMINKVNERVLAYGEQVLQESRGVRPTFPIEKAIEQFKREVGLVPRFNKRDPNDEVSTISKKRRQRRAICPKPDSGSGPPKKIKPLPPVVNFLNAGLSGMCATCFVHPMDVLKNRMQMSKEGVTITQTISTIFRNEGIFKFYAGLSAGLVRQATYTTARLGIYNQLQDIYREQYSEEKPTFARLALMAATAGSMGAFVGTPAEVALVRMTSDGRLPPG</sequence>
<dbReference type="SUPFAM" id="SSF103506">
    <property type="entry name" value="Mitochondrial carrier"/>
    <property type="match status" value="1"/>
</dbReference>
<evidence type="ECO:0000256" key="10">
    <source>
        <dbReference type="SAM" id="Coils"/>
    </source>
</evidence>
<feature type="coiled-coil region" evidence="10">
    <location>
        <begin position="85"/>
        <end position="130"/>
    </location>
</feature>
<dbReference type="OrthoDB" id="331765at2759"/>
<keyword evidence="6" id="KW-1133">Transmembrane helix</keyword>
<feature type="repeat" description="Solcar" evidence="8">
    <location>
        <begin position="467"/>
        <end position="546"/>
    </location>
</feature>
<comment type="subcellular location">
    <subcellularLocation>
        <location evidence="1">Membrane</location>
        <topology evidence="1">Multi-pass membrane protein</topology>
    </subcellularLocation>
</comment>
<evidence type="ECO:0000256" key="6">
    <source>
        <dbReference type="ARBA" id="ARBA00022989"/>
    </source>
</evidence>
<evidence type="ECO:0000256" key="8">
    <source>
        <dbReference type="PROSITE-ProRule" id="PRU00282"/>
    </source>
</evidence>
<name>A0A232EEJ8_9HYME</name>
<gene>
    <name evidence="12" type="ORF">TSAR_000683</name>
</gene>
<protein>
    <recommendedName>
        <fullName evidence="14">Trichohyalin-plectin-homology domain-containing protein</fullName>
    </recommendedName>
</protein>
<evidence type="ECO:0000313" key="12">
    <source>
        <dbReference type="EMBL" id="OXU16742.1"/>
    </source>
</evidence>
<dbReference type="PROSITE" id="PS50920">
    <property type="entry name" value="SOLCAR"/>
    <property type="match status" value="1"/>
</dbReference>
<keyword evidence="5" id="KW-0677">Repeat</keyword>
<evidence type="ECO:0000256" key="11">
    <source>
        <dbReference type="SAM" id="MobiDB-lite"/>
    </source>
</evidence>
<keyword evidence="7 8" id="KW-0472">Membrane</keyword>
<evidence type="ECO:0000256" key="4">
    <source>
        <dbReference type="ARBA" id="ARBA00022692"/>
    </source>
</evidence>
<comment type="caution">
    <text evidence="12">The sequence shown here is derived from an EMBL/GenBank/DDBJ whole genome shotgun (WGS) entry which is preliminary data.</text>
</comment>
<evidence type="ECO:0000256" key="7">
    <source>
        <dbReference type="ARBA" id="ARBA00023136"/>
    </source>
</evidence>
<dbReference type="InterPro" id="IPR018108">
    <property type="entry name" value="MCP_transmembrane"/>
</dbReference>
<evidence type="ECO:0000313" key="13">
    <source>
        <dbReference type="Proteomes" id="UP000215335"/>
    </source>
</evidence>
<dbReference type="GO" id="GO:0016020">
    <property type="term" value="C:membrane"/>
    <property type="evidence" value="ECO:0007669"/>
    <property type="project" value="UniProtKB-SubCell"/>
</dbReference>
<accession>A0A232EEJ8</accession>
<feature type="region of interest" description="Disordered" evidence="11">
    <location>
        <begin position="256"/>
        <end position="293"/>
    </location>
</feature>
<dbReference type="InterPro" id="IPR023395">
    <property type="entry name" value="MCP_dom_sf"/>
</dbReference>
<evidence type="ECO:0000256" key="9">
    <source>
        <dbReference type="RuleBase" id="RU000488"/>
    </source>
</evidence>
<dbReference type="STRING" id="543379.A0A232EEJ8"/>
<dbReference type="InterPro" id="IPR050391">
    <property type="entry name" value="Mito_Metabolite_Transporter"/>
</dbReference>
<evidence type="ECO:0000256" key="3">
    <source>
        <dbReference type="ARBA" id="ARBA00022448"/>
    </source>
</evidence>
<feature type="compositionally biased region" description="Basic residues" evidence="11">
    <location>
        <begin position="437"/>
        <end position="446"/>
    </location>
</feature>
<evidence type="ECO:0000256" key="5">
    <source>
        <dbReference type="ARBA" id="ARBA00022737"/>
    </source>
</evidence>
<dbReference type="AlphaFoldDB" id="A0A232EEJ8"/>
<dbReference type="Gene3D" id="1.50.40.10">
    <property type="entry name" value="Mitochondrial carrier domain"/>
    <property type="match status" value="1"/>
</dbReference>
<comment type="similarity">
    <text evidence="2 9">Belongs to the mitochondrial carrier (TC 2.A.29) family.</text>
</comment>
<evidence type="ECO:0000256" key="1">
    <source>
        <dbReference type="ARBA" id="ARBA00004141"/>
    </source>
</evidence>
<dbReference type="EMBL" id="NNAY01005338">
    <property type="protein sequence ID" value="OXU16742.1"/>
    <property type="molecule type" value="Genomic_DNA"/>
</dbReference>
<dbReference type="PANTHER" id="PTHR45618">
    <property type="entry name" value="MITOCHONDRIAL DICARBOXYLATE CARRIER-RELATED"/>
    <property type="match status" value="1"/>
</dbReference>
<feature type="compositionally biased region" description="Low complexity" evidence="11">
    <location>
        <begin position="448"/>
        <end position="457"/>
    </location>
</feature>
<proteinExistence type="inferred from homology"/>
<reference evidence="12 13" key="1">
    <citation type="journal article" date="2017" name="Curr. Biol.">
        <title>The Evolution of Venom by Co-option of Single-Copy Genes.</title>
        <authorList>
            <person name="Martinson E.O."/>
            <person name="Mrinalini"/>
            <person name="Kelkar Y.D."/>
            <person name="Chang C.H."/>
            <person name="Werren J.H."/>
        </authorList>
    </citation>
    <scope>NUCLEOTIDE SEQUENCE [LARGE SCALE GENOMIC DNA]</scope>
    <source>
        <strain evidence="12 13">Alberta</strain>
        <tissue evidence="12">Whole body</tissue>
    </source>
</reference>
<keyword evidence="10" id="KW-0175">Coiled coil</keyword>
<feature type="region of interest" description="Disordered" evidence="11">
    <location>
        <begin position="425"/>
        <end position="460"/>
    </location>
</feature>
<evidence type="ECO:0008006" key="14">
    <source>
        <dbReference type="Google" id="ProtNLM"/>
    </source>
</evidence>
<evidence type="ECO:0000256" key="2">
    <source>
        <dbReference type="ARBA" id="ARBA00006375"/>
    </source>
</evidence>
<keyword evidence="3 9" id="KW-0813">Transport</keyword>
<dbReference type="Proteomes" id="UP000215335">
    <property type="component" value="Unassembled WGS sequence"/>
</dbReference>